<keyword evidence="3" id="KW-1185">Reference proteome</keyword>
<dbReference type="Pfam" id="PF14214">
    <property type="entry name" value="Helitron_like_N"/>
    <property type="match status" value="1"/>
</dbReference>
<evidence type="ECO:0000313" key="3">
    <source>
        <dbReference type="Proteomes" id="UP000646827"/>
    </source>
</evidence>
<proteinExistence type="predicted"/>
<dbReference type="PANTHER" id="PTHR45786:SF74">
    <property type="entry name" value="ATP-DEPENDENT DNA HELICASE"/>
    <property type="match status" value="1"/>
</dbReference>
<evidence type="ECO:0000259" key="1">
    <source>
        <dbReference type="Pfam" id="PF14214"/>
    </source>
</evidence>
<feature type="domain" description="Helitron helicase-like" evidence="1">
    <location>
        <begin position="349"/>
        <end position="466"/>
    </location>
</feature>
<dbReference type="Proteomes" id="UP000646827">
    <property type="component" value="Unassembled WGS sequence"/>
</dbReference>
<accession>A0A8H7RUD1</accession>
<organism evidence="2 3">
    <name type="scientific">Circinella minor</name>
    <dbReference type="NCBI Taxonomy" id="1195481"/>
    <lineage>
        <taxon>Eukaryota</taxon>
        <taxon>Fungi</taxon>
        <taxon>Fungi incertae sedis</taxon>
        <taxon>Mucoromycota</taxon>
        <taxon>Mucoromycotina</taxon>
        <taxon>Mucoromycetes</taxon>
        <taxon>Mucorales</taxon>
        <taxon>Lichtheimiaceae</taxon>
        <taxon>Circinella</taxon>
    </lineage>
</organism>
<name>A0A8H7RUD1_9FUNG</name>
<sequence length="466" mass="52696">MSIPICPSCHQPGHSRRTHRDCLLNAARLSICAENEIIFINDQEQRNHSSNDSGSLQQQSSEPQCLSCGQFGHSQRTSRQCAANSAANPVNLEATVVTEPQVAPVVLGRVSSNHIPERHSLGLMDRQCSHCQAHMWILERVGSSSNRTPENFHSNIRAYNNALSFASLGASIDHTVANSRGGAYNFRIYGEVYHLIGSLLPNTDQDTPSFAQIYVHDPSMERQLEIRRNHTNASIDMEVLNTLQTLMHRICLFAQAFNNMATQLRDEDVSDVTLVIRAEGTPDQRRYNRPTGEEVGLLIVDCGHEGQSGDRDIVVQTRSNQMQRISVNHRFYDAMHYVLMFPQGSLNDHLLNNDNNEEQNDLHRFGKLFQQYITDMYAKVESERLNYIRSNQDKLRSDLYKSVADAVNLSDNDMANVGKRVILPSSFIGGPRHMQQLYQDAMSIVQCFGKPDIFVTMTTNPRWHEI</sequence>
<dbReference type="EMBL" id="JAEPRB010000260">
    <property type="protein sequence ID" value="KAG2217964.1"/>
    <property type="molecule type" value="Genomic_DNA"/>
</dbReference>
<comment type="caution">
    <text evidence="2">The sequence shown here is derived from an EMBL/GenBank/DDBJ whole genome shotgun (WGS) entry which is preliminary data.</text>
</comment>
<evidence type="ECO:0000313" key="2">
    <source>
        <dbReference type="EMBL" id="KAG2217964.1"/>
    </source>
</evidence>
<dbReference type="PANTHER" id="PTHR45786">
    <property type="entry name" value="DNA BINDING PROTEIN-LIKE"/>
    <property type="match status" value="1"/>
</dbReference>
<gene>
    <name evidence="2" type="ORF">INT45_001398</name>
</gene>
<dbReference type="AlphaFoldDB" id="A0A8H7RUD1"/>
<dbReference type="InterPro" id="IPR025476">
    <property type="entry name" value="Helitron_helicase-like"/>
</dbReference>
<dbReference type="OrthoDB" id="2287175at2759"/>
<protein>
    <recommendedName>
        <fullName evidence="1">Helitron helicase-like domain-containing protein</fullName>
    </recommendedName>
</protein>
<reference evidence="2 3" key="1">
    <citation type="submission" date="2020-12" db="EMBL/GenBank/DDBJ databases">
        <title>Metabolic potential, ecology and presence of endohyphal bacteria is reflected in genomic diversity of Mucoromycotina.</title>
        <authorList>
            <person name="Muszewska A."/>
            <person name="Okrasinska A."/>
            <person name="Steczkiewicz K."/>
            <person name="Drgas O."/>
            <person name="Orlowska M."/>
            <person name="Perlinska-Lenart U."/>
            <person name="Aleksandrzak-Piekarczyk T."/>
            <person name="Szatraj K."/>
            <person name="Zielenkiewicz U."/>
            <person name="Pilsyk S."/>
            <person name="Malc E."/>
            <person name="Mieczkowski P."/>
            <person name="Kruszewska J.S."/>
            <person name="Biernat P."/>
            <person name="Pawlowska J."/>
        </authorList>
    </citation>
    <scope>NUCLEOTIDE SEQUENCE [LARGE SCALE GENOMIC DNA]</scope>
    <source>
        <strain evidence="2 3">CBS 142.35</strain>
    </source>
</reference>